<dbReference type="AlphaFoldDB" id="A0A9X3DZV1"/>
<organism evidence="1 2">
    <name type="scientific">Kaistia nematophila</name>
    <dbReference type="NCBI Taxonomy" id="2994654"/>
    <lineage>
        <taxon>Bacteria</taxon>
        <taxon>Pseudomonadati</taxon>
        <taxon>Pseudomonadota</taxon>
        <taxon>Alphaproteobacteria</taxon>
        <taxon>Hyphomicrobiales</taxon>
        <taxon>Kaistiaceae</taxon>
        <taxon>Kaistia</taxon>
    </lineage>
</organism>
<name>A0A9X3DZV1_9HYPH</name>
<evidence type="ECO:0000313" key="1">
    <source>
        <dbReference type="EMBL" id="MCX5569066.1"/>
    </source>
</evidence>
<dbReference type="EMBL" id="JAPKNK010000002">
    <property type="protein sequence ID" value="MCX5569066.1"/>
    <property type="molecule type" value="Genomic_DNA"/>
</dbReference>
<accession>A0A9X3DZV1</accession>
<proteinExistence type="predicted"/>
<comment type="caution">
    <text evidence="1">The sequence shown here is derived from an EMBL/GenBank/DDBJ whole genome shotgun (WGS) entry which is preliminary data.</text>
</comment>
<evidence type="ECO:0000313" key="2">
    <source>
        <dbReference type="Proteomes" id="UP001144805"/>
    </source>
</evidence>
<protein>
    <submittedName>
        <fullName evidence="1">ATP-grasp fold amidoligase family protein</fullName>
    </submittedName>
</protein>
<keyword evidence="2" id="KW-1185">Reference proteome</keyword>
<dbReference type="Proteomes" id="UP001144805">
    <property type="component" value="Unassembled WGS sequence"/>
</dbReference>
<dbReference type="RefSeq" id="WP_266338018.1">
    <property type="nucleotide sequence ID" value="NZ_JAPKNK010000002.1"/>
</dbReference>
<dbReference type="Pfam" id="PF14305">
    <property type="entry name" value="ATPgrasp_TupA"/>
    <property type="match status" value="1"/>
</dbReference>
<reference evidence="1" key="1">
    <citation type="submission" date="2022-11" db="EMBL/GenBank/DDBJ databases">
        <title>Biodiversity and phylogenetic relationships of bacteria.</title>
        <authorList>
            <person name="Machado R.A.R."/>
            <person name="Bhat A."/>
            <person name="Loulou A."/>
            <person name="Kallel S."/>
        </authorList>
    </citation>
    <scope>NUCLEOTIDE SEQUENCE</scope>
    <source>
        <strain evidence="1">K-TC2</strain>
    </source>
</reference>
<sequence>MHLPAQLAMSARRIERTYKRLRSDAWRTALRSDWIGQRINRPWLARRYLEIMKQPLRLAPPIGFNDRVVHRMLYDRDPMLKRICDKVAVREVIRERVGAEFIVPLLGIWSDAADIAWPSLPDGFVLKPSHGSGIAVLVRRTAELDRDALARQAQTWLQRDYFDQSFEWGYLGVPRRILAEPLLRGPDGELPAEPQVMTFGGKAAMIRVLTGPKSTPQRRDNWFDAEGAPLSFHSLKIPRGDYRLAPSVARRLVEVAERAAKGFQQLRVDFYLTADGLRIGELTPYHGAGLNRWSEPGCDRLLGRLWQEPNAIGMIPDLGQAIRDAAPHDPSPWIEQYRKRAVA</sequence>
<gene>
    <name evidence="1" type="ORF">OSH07_07650</name>
</gene>
<dbReference type="InterPro" id="IPR029465">
    <property type="entry name" value="ATPgrasp_TupA"/>
</dbReference>